<dbReference type="HOGENOM" id="CLU_2232331_0_0_10"/>
<evidence type="ECO:0000313" key="2">
    <source>
        <dbReference type="EMBL" id="AIL45476.1"/>
    </source>
</evidence>
<accession>A0A077ED63</accession>
<feature type="region of interest" description="Disordered" evidence="1">
    <location>
        <begin position="1"/>
        <end position="20"/>
    </location>
</feature>
<protein>
    <submittedName>
        <fullName evidence="2">Uncharacterized protein</fullName>
    </submittedName>
</protein>
<dbReference type="AlphaFoldDB" id="A0A077ED63"/>
<reference evidence="2" key="2">
    <citation type="journal article" date="2015" name="Genome Biol. Evol.">
        <title>Complete Genome Sequence and Transcriptomic Analysis of the Novel Pathogen Elizabethkingia anophelis in Response to Oxidative Stress.</title>
        <authorList>
            <person name="Li Y."/>
            <person name="Liu Y."/>
            <person name="Chew S.C."/>
            <person name="Tay M."/>
            <person name="Salido M.M."/>
            <person name="Teo J."/>
            <person name="Lauro F.M."/>
            <person name="Givskov M."/>
            <person name="Yang L."/>
        </authorList>
    </citation>
    <scope>NUCLEOTIDE SEQUENCE</scope>
    <source>
        <strain evidence="2">NUHP1</strain>
    </source>
</reference>
<evidence type="ECO:0000256" key="1">
    <source>
        <dbReference type="SAM" id="MobiDB-lite"/>
    </source>
</evidence>
<name>A0A077ED63_9FLAO</name>
<organism evidence="2 3">
    <name type="scientific">Elizabethkingia anophelis NUHP1</name>
    <dbReference type="NCBI Taxonomy" id="1338011"/>
    <lineage>
        <taxon>Bacteria</taxon>
        <taxon>Pseudomonadati</taxon>
        <taxon>Bacteroidota</taxon>
        <taxon>Flavobacteriia</taxon>
        <taxon>Flavobacteriales</taxon>
        <taxon>Weeksellaceae</taxon>
        <taxon>Elizabethkingia</taxon>
    </lineage>
</organism>
<sequence length="105" mass="11796">MQKAPELEPDKELETYGKQIEKETTGSVTISPVLKPDLETKQAKQHINIFILNDSLTSSGEKLKTYIDQVAEKVKNITAKNAGIDSIVIEVGYQDKNVRYSYSNH</sequence>
<reference evidence="2" key="1">
    <citation type="journal article" date="2013" name="Lancet">
        <title>First case of E anophelis outbreak in an intensive-care unit.</title>
        <authorList>
            <person name="Teo J."/>
            <person name="Tan S.Y."/>
            <person name="Tay M."/>
            <person name="Ding Y."/>
            <person name="Kjelleberg S."/>
            <person name="Givskov M."/>
            <person name="Lin R.T."/>
            <person name="Yang L."/>
        </authorList>
    </citation>
    <scope>NUCLEOTIDE SEQUENCE [LARGE SCALE GENOMIC DNA]</scope>
    <source>
        <strain evidence="2">NUHP1</strain>
    </source>
</reference>
<gene>
    <name evidence="2" type="ORF">BD94_1701</name>
</gene>
<dbReference type="KEGG" id="eao:BD94_1701"/>
<evidence type="ECO:0000313" key="3">
    <source>
        <dbReference type="Proteomes" id="UP000028933"/>
    </source>
</evidence>
<proteinExistence type="predicted"/>
<dbReference type="EMBL" id="CP007547">
    <property type="protein sequence ID" value="AIL45476.1"/>
    <property type="molecule type" value="Genomic_DNA"/>
</dbReference>
<dbReference type="Proteomes" id="UP000028933">
    <property type="component" value="Chromosome"/>
</dbReference>
<dbReference type="STRING" id="1338011.BD94_1701"/>